<organism evidence="2 3">
    <name type="scientific">Burkholderia diffusa</name>
    <dbReference type="NCBI Taxonomy" id="488732"/>
    <lineage>
        <taxon>Bacteria</taxon>
        <taxon>Pseudomonadati</taxon>
        <taxon>Pseudomonadota</taxon>
        <taxon>Betaproteobacteria</taxon>
        <taxon>Burkholderiales</taxon>
        <taxon>Burkholderiaceae</taxon>
        <taxon>Burkholderia</taxon>
        <taxon>Burkholderia cepacia complex</taxon>
    </lineage>
</organism>
<name>A0AAW3P8Q5_9BURK</name>
<dbReference type="EMBL" id="LPJV01000059">
    <property type="protein sequence ID" value="KWF46492.1"/>
    <property type="molecule type" value="Genomic_DNA"/>
</dbReference>
<evidence type="ECO:0000256" key="1">
    <source>
        <dbReference type="SAM" id="MobiDB-lite"/>
    </source>
</evidence>
<feature type="region of interest" description="Disordered" evidence="1">
    <location>
        <begin position="1"/>
        <end position="24"/>
    </location>
</feature>
<proteinExistence type="predicted"/>
<dbReference type="Proteomes" id="UP000063236">
    <property type="component" value="Unassembled WGS sequence"/>
</dbReference>
<reference evidence="2 3" key="1">
    <citation type="submission" date="2015-11" db="EMBL/GenBank/DDBJ databases">
        <title>Expanding the genomic diversity of Burkholderia species for the development of highly accurate diagnostics.</title>
        <authorList>
            <person name="Sahl J."/>
            <person name="Keim P."/>
            <person name="Wagner D."/>
        </authorList>
    </citation>
    <scope>NUCLEOTIDE SEQUENCE [LARGE SCALE GENOMIC DNA]</scope>
    <source>
        <strain evidence="2 3">MSMB378WGS</strain>
    </source>
</reference>
<evidence type="ECO:0000313" key="3">
    <source>
        <dbReference type="Proteomes" id="UP000063236"/>
    </source>
</evidence>
<protein>
    <submittedName>
        <fullName evidence="2">Uncharacterized protein</fullName>
    </submittedName>
</protein>
<comment type="caution">
    <text evidence="2">The sequence shown here is derived from an EMBL/GenBank/DDBJ whole genome shotgun (WGS) entry which is preliminary data.</text>
</comment>
<accession>A0AAW3P8Q5</accession>
<sequence length="61" mass="6768">MERDAMIAPNAGAPKRHRTRSRARAFASPASFACGAPAASIEHRRPSSARYVPFNFDSYRM</sequence>
<evidence type="ECO:0000313" key="2">
    <source>
        <dbReference type="EMBL" id="KWF46492.1"/>
    </source>
</evidence>
<feature type="compositionally biased region" description="Basic residues" evidence="1">
    <location>
        <begin position="14"/>
        <end position="23"/>
    </location>
</feature>
<dbReference type="AlphaFoldDB" id="A0AAW3P8Q5"/>
<gene>
    <name evidence="2" type="ORF">WL88_24435</name>
</gene>